<keyword evidence="2 3" id="KW-0727">SH2 domain</keyword>
<dbReference type="PRINTS" id="PR00401">
    <property type="entry name" value="SH2DOMAIN"/>
</dbReference>
<feature type="domain" description="SH3" evidence="6">
    <location>
        <begin position="178"/>
        <end position="237"/>
    </location>
</feature>
<dbReference type="PANTHER" id="PTHR46037">
    <property type="entry name" value="PROTEIN ENHANCER OF SEVENLESS 2B"/>
    <property type="match status" value="1"/>
</dbReference>
<keyword evidence="8" id="KW-1185">Reference proteome</keyword>
<dbReference type="STRING" id="282301.A0A267ECT4"/>
<dbReference type="OrthoDB" id="10255964at2759"/>
<feature type="domain" description="SH2" evidence="5">
    <location>
        <begin position="62"/>
        <end position="162"/>
    </location>
</feature>
<dbReference type="Pfam" id="PF00017">
    <property type="entry name" value="SH2"/>
    <property type="match status" value="1"/>
</dbReference>
<name>A0A267ECT4_9PLAT</name>
<comment type="caution">
    <text evidence="7">The sequence shown here is derived from an EMBL/GenBank/DDBJ whole genome shotgun (WGS) entry which is preliminary data.</text>
</comment>
<dbReference type="FunFam" id="2.30.30.40:FF:000072">
    <property type="entry name" value="Unconventional Myosin IB"/>
    <property type="match status" value="1"/>
</dbReference>
<dbReference type="SMART" id="SM00326">
    <property type="entry name" value="SH3"/>
    <property type="match status" value="2"/>
</dbReference>
<protein>
    <submittedName>
        <fullName evidence="7">Uncharacterized protein</fullName>
    </submittedName>
</protein>
<dbReference type="CDD" id="cd00174">
    <property type="entry name" value="SH3"/>
    <property type="match status" value="1"/>
</dbReference>
<sequence length="237" mass="27211">KGMEAVALHDFNPGNPDELPFTRNQVLKILSMEEDPGWYLAEANGVTGLIPNNYVRMQEHSWYVPNCSRTKAEEILLRRDARGGYVQPDGAFLVRTSETTAPDFSLSVKYGGQVQHFKVLKDERNQYYLWYSKFDSINKIIQHHRTHSVSQTNQTMLLRDMVTDSSEPSPAPAPGPAPMPQQVIALFDFNPQDPDELRFRQNDIITVLGREDDSWWLGQTQDGRRGVFPYNYVQKYS</sequence>
<dbReference type="SUPFAM" id="SSF55550">
    <property type="entry name" value="SH2 domain"/>
    <property type="match status" value="1"/>
</dbReference>
<dbReference type="PROSITE" id="PS50001">
    <property type="entry name" value="SH2"/>
    <property type="match status" value="1"/>
</dbReference>
<dbReference type="Pfam" id="PF14604">
    <property type="entry name" value="SH3_9"/>
    <property type="match status" value="2"/>
</dbReference>
<dbReference type="Proteomes" id="UP000215902">
    <property type="component" value="Unassembled WGS sequence"/>
</dbReference>
<dbReference type="Gene3D" id="2.30.30.40">
    <property type="entry name" value="SH3 Domains"/>
    <property type="match status" value="2"/>
</dbReference>
<evidence type="ECO:0000256" key="4">
    <source>
        <dbReference type="PROSITE-ProRule" id="PRU00192"/>
    </source>
</evidence>
<reference evidence="7 8" key="1">
    <citation type="submission" date="2017-06" db="EMBL/GenBank/DDBJ databases">
        <title>A platform for efficient transgenesis in Macrostomum lignano, a flatworm model organism for stem cell research.</title>
        <authorList>
            <person name="Berezikov E."/>
        </authorList>
    </citation>
    <scope>NUCLEOTIDE SEQUENCE [LARGE SCALE GENOMIC DNA]</scope>
    <source>
        <strain evidence="7">DV1</strain>
        <tissue evidence="7">Whole organism</tissue>
    </source>
</reference>
<evidence type="ECO:0000256" key="1">
    <source>
        <dbReference type="ARBA" id="ARBA00022443"/>
    </source>
</evidence>
<feature type="non-terminal residue" evidence="7">
    <location>
        <position position="1"/>
    </location>
</feature>
<evidence type="ECO:0000256" key="2">
    <source>
        <dbReference type="ARBA" id="ARBA00022999"/>
    </source>
</evidence>
<evidence type="ECO:0000259" key="5">
    <source>
        <dbReference type="PROSITE" id="PS50001"/>
    </source>
</evidence>
<dbReference type="InterPro" id="IPR001452">
    <property type="entry name" value="SH3_domain"/>
</dbReference>
<dbReference type="Gene3D" id="3.30.505.10">
    <property type="entry name" value="SH2 domain"/>
    <property type="match status" value="1"/>
</dbReference>
<dbReference type="InterPro" id="IPR000980">
    <property type="entry name" value="SH2"/>
</dbReference>
<evidence type="ECO:0000259" key="6">
    <source>
        <dbReference type="PROSITE" id="PS50002"/>
    </source>
</evidence>
<keyword evidence="1 4" id="KW-0728">SH3 domain</keyword>
<dbReference type="CDD" id="cd09941">
    <property type="entry name" value="SH2_Grb2_like"/>
    <property type="match status" value="1"/>
</dbReference>
<evidence type="ECO:0000256" key="3">
    <source>
        <dbReference type="PROSITE-ProRule" id="PRU00191"/>
    </source>
</evidence>
<dbReference type="EMBL" id="NIVC01002286">
    <property type="protein sequence ID" value="PAA59206.1"/>
    <property type="molecule type" value="Genomic_DNA"/>
</dbReference>
<dbReference type="AlphaFoldDB" id="A0A267ECT4"/>
<proteinExistence type="predicted"/>
<dbReference type="InterPro" id="IPR036860">
    <property type="entry name" value="SH2_dom_sf"/>
</dbReference>
<dbReference type="InterPro" id="IPR043539">
    <property type="entry name" value="Grb2-like"/>
</dbReference>
<evidence type="ECO:0000313" key="8">
    <source>
        <dbReference type="Proteomes" id="UP000215902"/>
    </source>
</evidence>
<dbReference type="PROSITE" id="PS50002">
    <property type="entry name" value="SH3"/>
    <property type="match status" value="2"/>
</dbReference>
<dbReference type="InterPro" id="IPR036028">
    <property type="entry name" value="SH3-like_dom_sf"/>
</dbReference>
<evidence type="ECO:0000313" key="7">
    <source>
        <dbReference type="EMBL" id="PAA59206.1"/>
    </source>
</evidence>
<dbReference type="PRINTS" id="PR00499">
    <property type="entry name" value="P67PHOX"/>
</dbReference>
<dbReference type="SMART" id="SM00252">
    <property type="entry name" value="SH2"/>
    <property type="match status" value="1"/>
</dbReference>
<feature type="domain" description="SH3" evidence="6">
    <location>
        <begin position="1"/>
        <end position="60"/>
    </location>
</feature>
<dbReference type="SUPFAM" id="SSF50044">
    <property type="entry name" value="SH3-domain"/>
    <property type="match status" value="2"/>
</dbReference>
<organism evidence="7 8">
    <name type="scientific">Macrostomum lignano</name>
    <dbReference type="NCBI Taxonomy" id="282301"/>
    <lineage>
        <taxon>Eukaryota</taxon>
        <taxon>Metazoa</taxon>
        <taxon>Spiralia</taxon>
        <taxon>Lophotrochozoa</taxon>
        <taxon>Platyhelminthes</taxon>
        <taxon>Rhabditophora</taxon>
        <taxon>Macrostomorpha</taxon>
        <taxon>Macrostomida</taxon>
        <taxon>Macrostomidae</taxon>
        <taxon>Macrostomum</taxon>
    </lineage>
</organism>
<accession>A0A267ECT4</accession>
<gene>
    <name evidence="7" type="ORF">BOX15_Mlig032764g2</name>
</gene>
<dbReference type="PRINTS" id="PR00452">
    <property type="entry name" value="SH3DOMAIN"/>
</dbReference>